<protein>
    <submittedName>
        <fullName evidence="2">Heterokaryon incompatibility protein-domain-containing protein</fullName>
    </submittedName>
</protein>
<dbReference type="OrthoDB" id="3486565at2759"/>
<dbReference type="GeneID" id="70230837"/>
<dbReference type="PANTHER" id="PTHR33112:SF16">
    <property type="entry name" value="HETEROKARYON INCOMPATIBILITY DOMAIN-CONTAINING PROTEIN"/>
    <property type="match status" value="1"/>
</dbReference>
<sequence>MKSLRDASTELILTMCYEDLALSAVIQREGQTLSFGAATRFQLVESGEVELLGKIKTRQIKTFNGENVQQELEQLIKHQIQPWMENCREQHADHESCGTKYNASNLPSRLVDVGEINDRLVKLVEVKSCTNSQDFSYLILSYCWGDGNENSETTENNLETRLRGFAVSALPKTIRDAIVLTRMMGFRYLWVDAMCIVQGPSGDFHSEAPKMGEYYSNSACCISASAANDSQKGLLTERPLARFPMDGIAIRIARPHTDEPGHSIFKAIDNSSCRKESLFELPLTKRGWCSQEAVLAKRILHWTLQGLYLECQSSLFLEDTKVPWEDPFFNESSTPRGIMAMPHKDILFSEGWYQLVSQFSKMQLTYETDRLYAIHGLASVVIQRLKAE</sequence>
<accession>A0A9P9G108</accession>
<keyword evidence="3" id="KW-1185">Reference proteome</keyword>
<evidence type="ECO:0000313" key="2">
    <source>
        <dbReference type="EMBL" id="KAH7230536.1"/>
    </source>
</evidence>
<comment type="caution">
    <text evidence="2">The sequence shown here is derived from an EMBL/GenBank/DDBJ whole genome shotgun (WGS) entry which is preliminary data.</text>
</comment>
<evidence type="ECO:0000313" key="3">
    <source>
        <dbReference type="Proteomes" id="UP000720189"/>
    </source>
</evidence>
<name>A0A9P9G108_FUSRE</name>
<dbReference type="AlphaFoldDB" id="A0A9P9G108"/>
<gene>
    <name evidence="2" type="ORF">BKA55DRAFT_715369</name>
</gene>
<dbReference type="PANTHER" id="PTHR33112">
    <property type="entry name" value="DOMAIN PROTEIN, PUTATIVE-RELATED"/>
    <property type="match status" value="1"/>
</dbReference>
<feature type="domain" description="Heterokaryon incompatibility" evidence="1">
    <location>
        <begin position="137"/>
        <end position="292"/>
    </location>
</feature>
<dbReference type="Proteomes" id="UP000720189">
    <property type="component" value="Unassembled WGS sequence"/>
</dbReference>
<reference evidence="2" key="1">
    <citation type="journal article" date="2021" name="Nat. Commun.">
        <title>Genetic determinants of endophytism in the Arabidopsis root mycobiome.</title>
        <authorList>
            <person name="Mesny F."/>
            <person name="Miyauchi S."/>
            <person name="Thiergart T."/>
            <person name="Pickel B."/>
            <person name="Atanasova L."/>
            <person name="Karlsson M."/>
            <person name="Huettel B."/>
            <person name="Barry K.W."/>
            <person name="Haridas S."/>
            <person name="Chen C."/>
            <person name="Bauer D."/>
            <person name="Andreopoulos W."/>
            <person name="Pangilinan J."/>
            <person name="LaButti K."/>
            <person name="Riley R."/>
            <person name="Lipzen A."/>
            <person name="Clum A."/>
            <person name="Drula E."/>
            <person name="Henrissat B."/>
            <person name="Kohler A."/>
            <person name="Grigoriev I.V."/>
            <person name="Martin F.M."/>
            <person name="Hacquard S."/>
        </authorList>
    </citation>
    <scope>NUCLEOTIDE SEQUENCE</scope>
    <source>
        <strain evidence="2">MPI-CAGE-AT-0023</strain>
    </source>
</reference>
<dbReference type="EMBL" id="JAGMUX010000022">
    <property type="protein sequence ID" value="KAH7230536.1"/>
    <property type="molecule type" value="Genomic_DNA"/>
</dbReference>
<dbReference type="Pfam" id="PF06985">
    <property type="entry name" value="HET"/>
    <property type="match status" value="1"/>
</dbReference>
<dbReference type="RefSeq" id="XP_046043174.1">
    <property type="nucleotide sequence ID" value="XM_046200883.1"/>
</dbReference>
<proteinExistence type="predicted"/>
<evidence type="ECO:0000259" key="1">
    <source>
        <dbReference type="Pfam" id="PF06985"/>
    </source>
</evidence>
<dbReference type="InterPro" id="IPR010730">
    <property type="entry name" value="HET"/>
</dbReference>
<organism evidence="2 3">
    <name type="scientific">Fusarium redolens</name>
    <dbReference type="NCBI Taxonomy" id="48865"/>
    <lineage>
        <taxon>Eukaryota</taxon>
        <taxon>Fungi</taxon>
        <taxon>Dikarya</taxon>
        <taxon>Ascomycota</taxon>
        <taxon>Pezizomycotina</taxon>
        <taxon>Sordariomycetes</taxon>
        <taxon>Hypocreomycetidae</taxon>
        <taxon>Hypocreales</taxon>
        <taxon>Nectriaceae</taxon>
        <taxon>Fusarium</taxon>
        <taxon>Fusarium redolens species complex</taxon>
    </lineage>
</organism>